<dbReference type="GO" id="GO:0051537">
    <property type="term" value="F:2 iron, 2 sulfur cluster binding"/>
    <property type="evidence" value="ECO:0007669"/>
    <property type="project" value="TreeGrafter"/>
</dbReference>
<comment type="subcellular location">
    <subcellularLocation>
        <location evidence="1">Mitochondrion</location>
    </subcellularLocation>
</comment>
<reference evidence="6" key="1">
    <citation type="submission" date="2018-07" db="EMBL/GenBank/DDBJ databases">
        <authorList>
            <person name="Quirk P.G."/>
            <person name="Krulwich T.A."/>
        </authorList>
    </citation>
    <scope>NUCLEOTIDE SEQUENCE</scope>
</reference>
<evidence type="ECO:0000256" key="1">
    <source>
        <dbReference type="ARBA" id="ARBA00004173"/>
    </source>
</evidence>
<organism evidence="6">
    <name type="scientific">metagenome</name>
    <dbReference type="NCBI Taxonomy" id="256318"/>
    <lineage>
        <taxon>unclassified sequences</taxon>
        <taxon>metagenomes</taxon>
    </lineage>
</organism>
<dbReference type="Pfam" id="PF01521">
    <property type="entry name" value="Fe-S_biosyn"/>
    <property type="match status" value="1"/>
</dbReference>
<evidence type="ECO:0000256" key="2">
    <source>
        <dbReference type="ARBA" id="ARBA00022723"/>
    </source>
</evidence>
<accession>A0A380TL68</accession>
<dbReference type="InterPro" id="IPR016092">
    <property type="entry name" value="ATAP"/>
</dbReference>
<feature type="domain" description="Core" evidence="5">
    <location>
        <begin position="12"/>
        <end position="113"/>
    </location>
</feature>
<dbReference type="GO" id="GO:0005506">
    <property type="term" value="F:iron ion binding"/>
    <property type="evidence" value="ECO:0007669"/>
    <property type="project" value="TreeGrafter"/>
</dbReference>
<dbReference type="PANTHER" id="PTHR43011:SF1">
    <property type="entry name" value="IRON-SULFUR CLUSTER ASSEMBLY 2 HOMOLOG, MITOCHONDRIAL"/>
    <property type="match status" value="1"/>
</dbReference>
<dbReference type="GO" id="GO:0051539">
    <property type="term" value="F:4 iron, 4 sulfur cluster binding"/>
    <property type="evidence" value="ECO:0007669"/>
    <property type="project" value="TreeGrafter"/>
</dbReference>
<keyword evidence="2" id="KW-0479">Metal-binding</keyword>
<dbReference type="FunFam" id="2.60.300.12:FF:000006">
    <property type="entry name" value="Iron-sulfur cluster assembly 2 mitochondrial"/>
    <property type="match status" value="1"/>
</dbReference>
<sequence length="118" mass="12393">MPIDAGTETAGEIRISAKAAGRIATLVANEGDPALMFRIAVSGGGCSGFQYGFSLDDQCRDDDRVFENGGVRVIVDEMSLELIRGSEIDYVDELIGAYFAVKNPNATATCGCGSSFSV</sequence>
<dbReference type="AlphaFoldDB" id="A0A380TL68"/>
<dbReference type="InterPro" id="IPR000361">
    <property type="entry name" value="ATAP_core_dom"/>
</dbReference>
<keyword evidence="4" id="KW-0496">Mitochondrion</keyword>
<dbReference type="PROSITE" id="PS01152">
    <property type="entry name" value="HESB"/>
    <property type="match status" value="1"/>
</dbReference>
<dbReference type="GO" id="GO:1990229">
    <property type="term" value="C:iron-sulfur cluster assembly complex"/>
    <property type="evidence" value="ECO:0007669"/>
    <property type="project" value="UniProtKB-ARBA"/>
</dbReference>
<dbReference type="SUPFAM" id="SSF89360">
    <property type="entry name" value="HesB-like domain"/>
    <property type="match status" value="1"/>
</dbReference>
<dbReference type="NCBIfam" id="NF010147">
    <property type="entry name" value="PRK13623.1"/>
    <property type="match status" value="1"/>
</dbReference>
<dbReference type="GO" id="GO:0005739">
    <property type="term" value="C:mitochondrion"/>
    <property type="evidence" value="ECO:0007669"/>
    <property type="project" value="UniProtKB-SubCell"/>
</dbReference>
<dbReference type="PANTHER" id="PTHR43011">
    <property type="entry name" value="IRON-SULFUR CLUSTER ASSEMBLY 2 HOMOLOG, MITOCHONDRIAL"/>
    <property type="match status" value="1"/>
</dbReference>
<evidence type="ECO:0000313" key="6">
    <source>
        <dbReference type="EMBL" id="SUS08463.1"/>
    </source>
</evidence>
<evidence type="ECO:0000256" key="4">
    <source>
        <dbReference type="ARBA" id="ARBA00023128"/>
    </source>
</evidence>
<dbReference type="GO" id="GO:0016226">
    <property type="term" value="P:iron-sulfur cluster assembly"/>
    <property type="evidence" value="ECO:0007669"/>
    <property type="project" value="InterPro"/>
</dbReference>
<dbReference type="InterPro" id="IPR035903">
    <property type="entry name" value="HesB-like_dom_sf"/>
</dbReference>
<gene>
    <name evidence="6" type="primary">yadR</name>
    <name evidence="6" type="ORF">DF3PB_70010</name>
</gene>
<dbReference type="Gene3D" id="2.60.300.12">
    <property type="entry name" value="HesB-like domain"/>
    <property type="match status" value="1"/>
</dbReference>
<evidence type="ECO:0000259" key="5">
    <source>
        <dbReference type="Pfam" id="PF01521"/>
    </source>
</evidence>
<dbReference type="NCBIfam" id="TIGR00049">
    <property type="entry name" value="iron-sulfur cluster assembly accessory protein"/>
    <property type="match status" value="1"/>
</dbReference>
<dbReference type="EMBL" id="UIDG01000623">
    <property type="protein sequence ID" value="SUS08463.1"/>
    <property type="molecule type" value="Genomic_DNA"/>
</dbReference>
<evidence type="ECO:0000256" key="3">
    <source>
        <dbReference type="ARBA" id="ARBA00023004"/>
    </source>
</evidence>
<name>A0A380TL68_9ZZZZ</name>
<dbReference type="InterPro" id="IPR017870">
    <property type="entry name" value="FeS_cluster_insertion_CS"/>
</dbReference>
<proteinExistence type="predicted"/>
<keyword evidence="3" id="KW-0408">Iron</keyword>
<protein>
    <submittedName>
        <fullName evidence="6">Putative chaperone involved in Fe-S cluster assembly and activation hesB-like</fullName>
    </submittedName>
</protein>